<sequence length="175" mass="19211">MARLLRWLREKVAAIQAAQRESARNVLNRVLYAVLAFMLAGDLWDAGTLTLWSLKSQSAVIASLLGRVPVGVAFLVLSVAVLPFALAELCLWVRRRRRFHAMLAMAGLGLGGALFLMLFIAARHADLDIIRLVYARSGLVCVAMMLLIGTGLNADLRTAHGLDDFKDESNRVPLE</sequence>
<evidence type="ECO:0000313" key="2">
    <source>
        <dbReference type="EMBL" id="MFD1709099.1"/>
    </source>
</evidence>
<keyword evidence="3" id="KW-1185">Reference proteome</keyword>
<keyword evidence="1" id="KW-0812">Transmembrane</keyword>
<gene>
    <name evidence="2" type="ORF">ACFSF0_00610</name>
</gene>
<accession>A0ABW4KMY0</accession>
<keyword evidence="1" id="KW-1133">Transmembrane helix</keyword>
<keyword evidence="1" id="KW-0472">Membrane</keyword>
<name>A0ABW4KMY0_9BURK</name>
<comment type="caution">
    <text evidence="2">The sequence shown here is derived from an EMBL/GenBank/DDBJ whole genome shotgun (WGS) entry which is preliminary data.</text>
</comment>
<protein>
    <submittedName>
        <fullName evidence="2">Uncharacterized protein</fullName>
    </submittedName>
</protein>
<evidence type="ECO:0000313" key="3">
    <source>
        <dbReference type="Proteomes" id="UP001597304"/>
    </source>
</evidence>
<feature type="transmembrane region" description="Helical" evidence="1">
    <location>
        <begin position="30"/>
        <end position="52"/>
    </location>
</feature>
<feature type="transmembrane region" description="Helical" evidence="1">
    <location>
        <begin position="99"/>
        <end position="121"/>
    </location>
</feature>
<feature type="transmembrane region" description="Helical" evidence="1">
    <location>
        <begin position="133"/>
        <end position="152"/>
    </location>
</feature>
<organism evidence="2 3">
    <name type="scientific">Ottowia flava</name>
    <dbReference type="NCBI Taxonomy" id="2675430"/>
    <lineage>
        <taxon>Bacteria</taxon>
        <taxon>Pseudomonadati</taxon>
        <taxon>Pseudomonadota</taxon>
        <taxon>Betaproteobacteria</taxon>
        <taxon>Burkholderiales</taxon>
        <taxon>Comamonadaceae</taxon>
        <taxon>Ottowia</taxon>
    </lineage>
</organism>
<feature type="transmembrane region" description="Helical" evidence="1">
    <location>
        <begin position="72"/>
        <end position="92"/>
    </location>
</feature>
<reference evidence="3" key="1">
    <citation type="journal article" date="2019" name="Int. J. Syst. Evol. Microbiol.">
        <title>The Global Catalogue of Microorganisms (GCM) 10K type strain sequencing project: providing services to taxonomists for standard genome sequencing and annotation.</title>
        <authorList>
            <consortium name="The Broad Institute Genomics Platform"/>
            <consortium name="The Broad Institute Genome Sequencing Center for Infectious Disease"/>
            <person name="Wu L."/>
            <person name="Ma J."/>
        </authorList>
    </citation>
    <scope>NUCLEOTIDE SEQUENCE [LARGE SCALE GENOMIC DNA]</scope>
    <source>
        <strain evidence="3">LMG 29247</strain>
    </source>
</reference>
<evidence type="ECO:0000256" key="1">
    <source>
        <dbReference type="SAM" id="Phobius"/>
    </source>
</evidence>
<dbReference type="Proteomes" id="UP001597304">
    <property type="component" value="Unassembled WGS sequence"/>
</dbReference>
<proteinExistence type="predicted"/>
<dbReference type="EMBL" id="JBHUEJ010000002">
    <property type="protein sequence ID" value="MFD1709099.1"/>
    <property type="molecule type" value="Genomic_DNA"/>
</dbReference>
<dbReference type="RefSeq" id="WP_147914156.1">
    <property type="nucleotide sequence ID" value="NZ_JBHUEJ010000002.1"/>
</dbReference>